<dbReference type="EC" id="3.4.13.19" evidence="2"/>
<evidence type="ECO:0000313" key="3">
    <source>
        <dbReference type="EMBL" id="KAK9426734.1"/>
    </source>
</evidence>
<protein>
    <recommendedName>
        <fullName evidence="2">Dipeptidase</fullName>
        <ecNumber evidence="2">3.4.13.19</ecNumber>
    </recommendedName>
</protein>
<keyword evidence="1 2" id="KW-0224">Dipeptidase</keyword>
<comment type="cofactor">
    <cofactor evidence="2">
        <name>Zn(2+)</name>
        <dbReference type="ChEBI" id="CHEBI:29105"/>
    </cofactor>
</comment>
<keyword evidence="2" id="KW-0645">Protease</keyword>
<dbReference type="InterPro" id="IPR008257">
    <property type="entry name" value="Pept_M19"/>
</dbReference>
<sequence>MTQKYLAAVAWLLGVTFVAGLASTTTSPAHDHAVNLLKSSPLIDTHVDLPQILRSLSRHPLDAIPQLSTSFPGHVDIPRMREGHLGGVFWSIWAPCPELVGEDAGADFNRPINSLRDSLELLDLIQEMIKQQSDHLQYAHSSRDVIQAFEAGKVASLIGMEGSHLLGNSLGVLRLFAQLGVRYLTLTHTCHSAFASSSGAGGPMTPSHDGNGLSDVGRELVRELNRLGIMIDLSHTSDETAKEVISLTEAPVIWSHSGSRNMWDHPRNVPDDVLRLIGHGKDRNPGVVQSVFYPPFIGPVDSANVSRVADHIEYIAGIVGKKHVGIGSDFDGMYASVEGLEDASKYPNLIAEMVERGWSDEEIKDLMGRNLLRVMDEVDATRDRLSKHLPSVAIWEKRKDLPASWGGESKAYYPYEVRRAQEELRIKHDEL</sequence>
<dbReference type="Proteomes" id="UP001408356">
    <property type="component" value="Unassembled WGS sequence"/>
</dbReference>
<dbReference type="CDD" id="cd01301">
    <property type="entry name" value="rDP_like"/>
    <property type="match status" value="1"/>
</dbReference>
<reference evidence="3 4" key="1">
    <citation type="journal article" date="2024" name="J. Plant Pathol.">
        <title>Sequence and assembly of the genome of Seiridium unicorne, isolate CBS 538.82, causal agent of cypress canker disease.</title>
        <authorList>
            <person name="Scali E."/>
            <person name="Rocca G.D."/>
            <person name="Danti R."/>
            <person name="Garbelotto M."/>
            <person name="Barberini S."/>
            <person name="Baroncelli R."/>
            <person name="Emiliani G."/>
        </authorList>
    </citation>
    <scope>NUCLEOTIDE SEQUENCE [LARGE SCALE GENOMIC DNA]</scope>
    <source>
        <strain evidence="3 4">BM-138-508</strain>
    </source>
</reference>
<evidence type="ECO:0000256" key="2">
    <source>
        <dbReference type="RuleBase" id="RU341113"/>
    </source>
</evidence>
<keyword evidence="2" id="KW-0732">Signal</keyword>
<keyword evidence="2" id="KW-0482">Metalloprotease</keyword>
<keyword evidence="2" id="KW-0862">Zinc</keyword>
<proteinExistence type="inferred from homology"/>
<dbReference type="Pfam" id="PF01244">
    <property type="entry name" value="Peptidase_M19"/>
    <property type="match status" value="1"/>
</dbReference>
<evidence type="ECO:0000256" key="1">
    <source>
        <dbReference type="ARBA" id="ARBA00022997"/>
    </source>
</evidence>
<dbReference type="SUPFAM" id="SSF51556">
    <property type="entry name" value="Metallo-dependent hydrolases"/>
    <property type="match status" value="1"/>
</dbReference>
<feature type="chain" id="PRO_5044976577" description="Dipeptidase" evidence="2">
    <location>
        <begin position="23"/>
        <end position="431"/>
    </location>
</feature>
<keyword evidence="2" id="KW-0378">Hydrolase</keyword>
<dbReference type="Gene3D" id="3.20.20.140">
    <property type="entry name" value="Metal-dependent hydrolases"/>
    <property type="match status" value="1"/>
</dbReference>
<keyword evidence="4" id="KW-1185">Reference proteome</keyword>
<name>A0ABR2VJP1_9PEZI</name>
<dbReference type="PANTHER" id="PTHR10443">
    <property type="entry name" value="MICROSOMAL DIPEPTIDASE"/>
    <property type="match status" value="1"/>
</dbReference>
<feature type="signal peptide" evidence="2">
    <location>
        <begin position="1"/>
        <end position="22"/>
    </location>
</feature>
<dbReference type="PANTHER" id="PTHR10443:SF12">
    <property type="entry name" value="DIPEPTIDASE"/>
    <property type="match status" value="1"/>
</dbReference>
<dbReference type="InterPro" id="IPR032466">
    <property type="entry name" value="Metal_Hydrolase"/>
</dbReference>
<comment type="caution">
    <text evidence="3">The sequence shown here is derived from an EMBL/GenBank/DDBJ whole genome shotgun (WGS) entry which is preliminary data.</text>
</comment>
<comment type="similarity">
    <text evidence="2">Belongs to the metallo-dependent hydrolases superfamily. Peptidase M19 family.</text>
</comment>
<keyword evidence="2" id="KW-0479">Metal-binding</keyword>
<dbReference type="PROSITE" id="PS51365">
    <property type="entry name" value="RENAL_DIPEPTIDASE_2"/>
    <property type="match status" value="1"/>
</dbReference>
<gene>
    <name evidence="3" type="ORF">SUNI508_00261</name>
</gene>
<accession>A0ABR2VJP1</accession>
<organism evidence="3 4">
    <name type="scientific">Seiridium unicorne</name>
    <dbReference type="NCBI Taxonomy" id="138068"/>
    <lineage>
        <taxon>Eukaryota</taxon>
        <taxon>Fungi</taxon>
        <taxon>Dikarya</taxon>
        <taxon>Ascomycota</taxon>
        <taxon>Pezizomycotina</taxon>
        <taxon>Sordariomycetes</taxon>
        <taxon>Xylariomycetidae</taxon>
        <taxon>Amphisphaeriales</taxon>
        <taxon>Sporocadaceae</taxon>
        <taxon>Seiridium</taxon>
    </lineage>
</organism>
<evidence type="ECO:0000313" key="4">
    <source>
        <dbReference type="Proteomes" id="UP001408356"/>
    </source>
</evidence>
<dbReference type="EMBL" id="JARVKF010000001">
    <property type="protein sequence ID" value="KAK9426734.1"/>
    <property type="molecule type" value="Genomic_DNA"/>
</dbReference>
<comment type="catalytic activity">
    <reaction evidence="2">
        <text>an L-aminoacyl-L-amino acid + H2O = 2 an L-alpha-amino acid</text>
        <dbReference type="Rhea" id="RHEA:48940"/>
        <dbReference type="ChEBI" id="CHEBI:15377"/>
        <dbReference type="ChEBI" id="CHEBI:59869"/>
        <dbReference type="ChEBI" id="CHEBI:77460"/>
        <dbReference type="EC" id="3.4.13.19"/>
    </reaction>
</comment>